<sequence length="406" mass="45715">MPAQKTSRKIVFSFQLLTNIGCEIIIRGSIAFLKRAYPDHDLTFVVSSYHPERDRALLADVSGVRVVPMLERKRYVRGVLRKTGLFISHWTPRFASREFKSADLFCSVGGDIYTMFGDALPEDWLGYESYATRHGIPAIMFGANMERFEVLSEAHRTQLLDHLKRFRLLVARDQGTADYLAGHGIADNVAIFPDPIFSLRPQTVFERRKVHRIGINFTPFLLEKFGDGIVDRYARITEELVRRGYEVSLVPHVSSPDGRGTQHDPRSLDRLHAALDPDIAAKVQVWHGEMSFANVSQMLSELDMFVGARMHGCLSSLTLGKPVFFVGYSRKAKTMVDWLKAASPFNDMAQSFCVKDGDKVEVRDIEALIADHDAWAAAGDTPVTVDTRGWLDGLPLWQQMPVLSKA</sequence>
<reference evidence="2 3" key="1">
    <citation type="submission" date="2018-06" db="EMBL/GenBank/DDBJ databases">
        <title>Genomic Encyclopedia of Archaeal and Bacterial Type Strains, Phase II (KMG-II): from individual species to whole genera.</title>
        <authorList>
            <person name="Goeker M."/>
        </authorList>
    </citation>
    <scope>NUCLEOTIDE SEQUENCE [LARGE SCALE GENOMIC DNA]</scope>
    <source>
        <strain evidence="2 3">DSM 22011</strain>
    </source>
</reference>
<dbReference type="PANTHER" id="PTHR36836">
    <property type="entry name" value="COLANIC ACID BIOSYNTHESIS PROTEIN WCAK"/>
    <property type="match status" value="1"/>
</dbReference>
<protein>
    <submittedName>
        <fullName evidence="2">Polysaccharide pyruvyl transferase WcaK-like protein</fullName>
    </submittedName>
</protein>
<evidence type="ECO:0000313" key="2">
    <source>
        <dbReference type="EMBL" id="RAK09929.1"/>
    </source>
</evidence>
<proteinExistence type="predicted"/>
<comment type="caution">
    <text evidence="2">The sequence shown here is derived from an EMBL/GenBank/DDBJ whole genome shotgun (WGS) entry which is preliminary data.</text>
</comment>
<dbReference type="AlphaFoldDB" id="A0A327XV98"/>
<dbReference type="RefSeq" id="WP_146609976.1">
    <property type="nucleotide sequence ID" value="NZ_LIGK01000043.1"/>
</dbReference>
<dbReference type="GO" id="GO:0016740">
    <property type="term" value="F:transferase activity"/>
    <property type="evidence" value="ECO:0007669"/>
    <property type="project" value="UniProtKB-KW"/>
</dbReference>
<dbReference type="Proteomes" id="UP000249165">
    <property type="component" value="Unassembled WGS sequence"/>
</dbReference>
<evidence type="ECO:0000313" key="3">
    <source>
        <dbReference type="Proteomes" id="UP000249165"/>
    </source>
</evidence>
<dbReference type="Pfam" id="PF04230">
    <property type="entry name" value="PS_pyruv_trans"/>
    <property type="match status" value="1"/>
</dbReference>
<dbReference type="OrthoDB" id="1814359at2"/>
<accession>A0A327XV98</accession>
<dbReference type="InterPro" id="IPR007345">
    <property type="entry name" value="Polysacch_pyruvyl_Trfase"/>
</dbReference>
<organism evidence="2 3">
    <name type="scientific">Salipiger aestuarii</name>
    <dbReference type="NCBI Taxonomy" id="568098"/>
    <lineage>
        <taxon>Bacteria</taxon>
        <taxon>Pseudomonadati</taxon>
        <taxon>Pseudomonadota</taxon>
        <taxon>Alphaproteobacteria</taxon>
        <taxon>Rhodobacterales</taxon>
        <taxon>Roseobacteraceae</taxon>
        <taxon>Salipiger</taxon>
    </lineage>
</organism>
<gene>
    <name evidence="2" type="ORF">ATI53_10615</name>
</gene>
<feature type="domain" description="Polysaccharide pyruvyl transferase" evidence="1">
    <location>
        <begin position="19"/>
        <end position="329"/>
    </location>
</feature>
<dbReference type="EMBL" id="QLMG01000061">
    <property type="protein sequence ID" value="RAK09929.1"/>
    <property type="molecule type" value="Genomic_DNA"/>
</dbReference>
<dbReference type="PANTHER" id="PTHR36836:SF1">
    <property type="entry name" value="COLANIC ACID BIOSYNTHESIS PROTEIN WCAK"/>
    <property type="match status" value="1"/>
</dbReference>
<name>A0A327XV98_9RHOB</name>
<keyword evidence="3" id="KW-1185">Reference proteome</keyword>
<evidence type="ECO:0000259" key="1">
    <source>
        <dbReference type="Pfam" id="PF04230"/>
    </source>
</evidence>
<keyword evidence="2" id="KW-0808">Transferase</keyword>